<sequence>MRPNKLGVHIKCKDLERSKEFYEAFGFSPIFAYGSDKHRAGFKDINTAPEKYDGIVYEVEGALLEIANGHIAVKPGVFCETVESSKISLMIDVESVENVKKVAQVKDYQIAADIREFYWGTREIVLRDPDGVIVVFREKIV</sequence>
<dbReference type="Proteomes" id="UP000741282">
    <property type="component" value="Unassembled WGS sequence"/>
</dbReference>
<reference evidence="2" key="2">
    <citation type="journal article" date="2021" name="Microbiome">
        <title>Successional dynamics and alternative stable states in a saline activated sludge microbial community over 9 years.</title>
        <authorList>
            <person name="Wang Y."/>
            <person name="Ye J."/>
            <person name="Ju F."/>
            <person name="Liu L."/>
            <person name="Boyd J.A."/>
            <person name="Deng Y."/>
            <person name="Parks D.H."/>
            <person name="Jiang X."/>
            <person name="Yin X."/>
            <person name="Woodcroft B.J."/>
            <person name="Tyson G.W."/>
            <person name="Hugenholtz P."/>
            <person name="Polz M.F."/>
            <person name="Zhang T."/>
        </authorList>
    </citation>
    <scope>NUCLEOTIDE SEQUENCE</scope>
    <source>
        <strain evidence="2">HKST-UBA17</strain>
    </source>
</reference>
<protein>
    <submittedName>
        <fullName evidence="2">VOC family protein</fullName>
    </submittedName>
</protein>
<evidence type="ECO:0000259" key="1">
    <source>
        <dbReference type="Pfam" id="PF00903"/>
    </source>
</evidence>
<evidence type="ECO:0000313" key="2">
    <source>
        <dbReference type="EMBL" id="MCA9376313.1"/>
    </source>
</evidence>
<reference evidence="2" key="1">
    <citation type="submission" date="2020-04" db="EMBL/GenBank/DDBJ databases">
        <authorList>
            <person name="Zhang T."/>
        </authorList>
    </citation>
    <scope>NUCLEOTIDE SEQUENCE</scope>
    <source>
        <strain evidence="2">HKST-UBA17</strain>
    </source>
</reference>
<dbReference type="InterPro" id="IPR029068">
    <property type="entry name" value="Glyas_Bleomycin-R_OHBP_Dase"/>
</dbReference>
<dbReference type="CDD" id="cd06587">
    <property type="entry name" value="VOC"/>
    <property type="match status" value="1"/>
</dbReference>
<comment type="caution">
    <text evidence="2">The sequence shown here is derived from an EMBL/GenBank/DDBJ whole genome shotgun (WGS) entry which is preliminary data.</text>
</comment>
<dbReference type="Pfam" id="PF00903">
    <property type="entry name" value="Glyoxalase"/>
    <property type="match status" value="1"/>
</dbReference>
<proteinExistence type="predicted"/>
<gene>
    <name evidence="2" type="ORF">KC685_00125</name>
</gene>
<accession>A0A955I466</accession>
<organism evidence="2 3">
    <name type="scientific">Candidatus Dojkabacteria bacterium</name>
    <dbReference type="NCBI Taxonomy" id="2099670"/>
    <lineage>
        <taxon>Bacteria</taxon>
        <taxon>Candidatus Dojkabacteria</taxon>
    </lineage>
</organism>
<dbReference type="Gene3D" id="3.10.180.10">
    <property type="entry name" value="2,3-Dihydroxybiphenyl 1,2-Dioxygenase, domain 1"/>
    <property type="match status" value="1"/>
</dbReference>
<feature type="domain" description="Glyoxalase/fosfomycin resistance/dioxygenase" evidence="1">
    <location>
        <begin position="12"/>
        <end position="135"/>
    </location>
</feature>
<dbReference type="InterPro" id="IPR004360">
    <property type="entry name" value="Glyas_Fos-R_dOase_dom"/>
</dbReference>
<evidence type="ECO:0000313" key="3">
    <source>
        <dbReference type="Proteomes" id="UP000741282"/>
    </source>
</evidence>
<dbReference type="SUPFAM" id="SSF54593">
    <property type="entry name" value="Glyoxalase/Bleomycin resistance protein/Dihydroxybiphenyl dioxygenase"/>
    <property type="match status" value="1"/>
</dbReference>
<dbReference type="AlphaFoldDB" id="A0A955I466"/>
<dbReference type="EMBL" id="JAGQLN010000001">
    <property type="protein sequence ID" value="MCA9376313.1"/>
    <property type="molecule type" value="Genomic_DNA"/>
</dbReference>
<name>A0A955I466_9BACT</name>